<dbReference type="OrthoDB" id="190887at2"/>
<organism evidence="3 4">
    <name type="scientific">Abyssibacter profundi</name>
    <dbReference type="NCBI Taxonomy" id="2182787"/>
    <lineage>
        <taxon>Bacteria</taxon>
        <taxon>Pseudomonadati</taxon>
        <taxon>Pseudomonadota</taxon>
        <taxon>Gammaproteobacteria</taxon>
        <taxon>Chromatiales</taxon>
        <taxon>Oceanococcaceae</taxon>
        <taxon>Abyssibacter</taxon>
    </lineage>
</organism>
<keyword evidence="4" id="KW-1185">Reference proteome</keyword>
<name>A0A363UN67_9GAMM</name>
<keyword evidence="2" id="KW-0732">Signal</keyword>
<dbReference type="InterPro" id="IPR045748">
    <property type="entry name" value="DcaP"/>
</dbReference>
<gene>
    <name evidence="3" type="ORF">DEH80_05445</name>
</gene>
<dbReference type="AlphaFoldDB" id="A0A363UN67"/>
<dbReference type="EMBL" id="QEQK01000004">
    <property type="protein sequence ID" value="PWN56861.1"/>
    <property type="molecule type" value="Genomic_DNA"/>
</dbReference>
<accession>A0A363UN67</accession>
<dbReference type="Proteomes" id="UP000251800">
    <property type="component" value="Unassembled WGS sequence"/>
</dbReference>
<feature type="signal peptide" evidence="2">
    <location>
        <begin position="1"/>
        <end position="26"/>
    </location>
</feature>
<evidence type="ECO:0000313" key="4">
    <source>
        <dbReference type="Proteomes" id="UP000251800"/>
    </source>
</evidence>
<feature type="chain" id="PRO_5016670874" evidence="2">
    <location>
        <begin position="27"/>
        <end position="399"/>
    </location>
</feature>
<proteinExistence type="predicted"/>
<sequence>MSVLRLSALHGAIVPLLMLGAGPALAQTTPSGPALLPPDAAPAHKAPPHRSMTVGKTTVAIKGYIKLDAMMTDYEARPAASLEPLGRDYYAGPRSVPLDDGSGGLTLYDMHAKQSRLVVGTSTPLDNGQTIKTHLEVDFQNSDAGNETISNSYQPRLRQAFFTYGNWLFGQAWSTFQNVGALPETLDFIGPTESTVFIRQPMIRYTKGRFQIALENPESRIAAGDTTTDDNSVPDLSLRWQAGPLVVAGLLRSIESQDPGGVDDSVIGGGISVSGKFAVGRDDIKFMATTGSGLGRYLGVLANFDAQVDAQGDLEAIDSSAAFVAYRHFWTPKTRSSFVFGAFDGDGDVESASSIHVNLLHSVTSSLTTGVELMHAEREMASGAEGAMDRLQFSAKYAF</sequence>
<reference evidence="3 4" key="1">
    <citation type="submission" date="2018-05" db="EMBL/GenBank/DDBJ databases">
        <title>Abyssibacter profundi OUC007T gen. nov., sp. nov, a marine bacterium isolated from seawater of the Mariana Trench.</title>
        <authorList>
            <person name="Zhou S."/>
        </authorList>
    </citation>
    <scope>NUCLEOTIDE SEQUENCE [LARGE SCALE GENOMIC DNA]</scope>
    <source>
        <strain evidence="3 4">OUC007</strain>
    </source>
</reference>
<comment type="caution">
    <text evidence="3">The sequence shown here is derived from an EMBL/GenBank/DDBJ whole genome shotgun (WGS) entry which is preliminary data.</text>
</comment>
<evidence type="ECO:0000256" key="2">
    <source>
        <dbReference type="SAM" id="SignalP"/>
    </source>
</evidence>
<dbReference type="SUPFAM" id="SSF56935">
    <property type="entry name" value="Porins"/>
    <property type="match status" value="1"/>
</dbReference>
<evidence type="ECO:0000313" key="3">
    <source>
        <dbReference type="EMBL" id="PWN56861.1"/>
    </source>
</evidence>
<protein>
    <submittedName>
        <fullName evidence="3">Porin</fullName>
    </submittedName>
</protein>
<dbReference type="RefSeq" id="WP_109719460.1">
    <property type="nucleotide sequence ID" value="NZ_QEQK01000004.1"/>
</dbReference>
<evidence type="ECO:0000256" key="1">
    <source>
        <dbReference type="SAM" id="MobiDB-lite"/>
    </source>
</evidence>
<dbReference type="Pfam" id="PF19577">
    <property type="entry name" value="DcaP"/>
    <property type="match status" value="1"/>
</dbReference>
<feature type="region of interest" description="Disordered" evidence="1">
    <location>
        <begin position="30"/>
        <end position="51"/>
    </location>
</feature>